<dbReference type="KEGG" id="zpr:ZPR_0200"/>
<evidence type="ECO:0000256" key="2">
    <source>
        <dbReference type="ARBA" id="ARBA00023136"/>
    </source>
</evidence>
<dbReference type="Pfam" id="PF13715">
    <property type="entry name" value="CarbopepD_reg_2"/>
    <property type="match status" value="1"/>
</dbReference>
<evidence type="ECO:0000256" key="3">
    <source>
        <dbReference type="ARBA" id="ARBA00023237"/>
    </source>
</evidence>
<dbReference type="SUPFAM" id="SSF49464">
    <property type="entry name" value="Carboxypeptidase regulatory domain-like"/>
    <property type="match status" value="1"/>
</dbReference>
<keyword evidence="3" id="KW-0998">Cell outer membrane</keyword>
<keyword evidence="5" id="KW-1185">Reference proteome</keyword>
<dbReference type="EMBL" id="CP001650">
    <property type="protein sequence ID" value="ADF50561.1"/>
    <property type="molecule type" value="Genomic_DNA"/>
</dbReference>
<dbReference type="STRING" id="655815.ZPR_0200"/>
<proteinExistence type="predicted"/>
<name>D5BCP8_ZUNPS</name>
<dbReference type="Gene3D" id="2.40.170.20">
    <property type="entry name" value="TonB-dependent receptor, beta-barrel domain"/>
    <property type="match status" value="1"/>
</dbReference>
<keyword evidence="4" id="KW-0675">Receptor</keyword>
<evidence type="ECO:0000313" key="4">
    <source>
        <dbReference type="EMBL" id="ADF50561.1"/>
    </source>
</evidence>
<dbReference type="AlphaFoldDB" id="D5BCP8"/>
<keyword evidence="2" id="KW-0472">Membrane</keyword>
<dbReference type="GO" id="GO:0009279">
    <property type="term" value="C:cell outer membrane"/>
    <property type="evidence" value="ECO:0007669"/>
    <property type="project" value="UniProtKB-SubCell"/>
</dbReference>
<sequence>MKGLVFFWMISMSFGFLQAQERLISGKILNANSQEVIAGVSVSIENHFLKETTDGNGGFTLKFDDLEMGNYILNISKPGFESLRLPVLLDQASLNLGVIRLIPDVIEEQSQLGTINLSENQLDDDQIDAGFSSILTAGKDAFLNAAAYDFSQTYFKPRGYDSQYGKVMINSIPLNKIQNGRPQWSNWGGLNDVQRNQDFNFGLTAVDNSFGSLAGTTNFVMRASKYSKGGRLTLSAANRSYRSRIMATYSSGELKNNWFYTLSLSGRFAEEGYIEGTSYKAKSAFLSVEKKINKNHSLNVAAIYTPNIRGKSAAITNEVFNLKGRKYNSYWGFQGDEIRNSRQRRVEEPILMLNHFWDLSENTKINTNVAYQFGHIGNTRIDYGGTNLVRFNDEVSYEGGGQNPDPAYYQNLPSYFLRSEGRENYEAAYKSAAAFRENGQLNWQAIYDANMAETNNGNNAVYALTADRYDDHSMYLNAIVDHTINAMFKLNGGINFRHLQSHNYAKIDDLFGANHFLDIDFFAEPINDYSLEQVAQSDVQNPNRLVSQGDIYKYNYDLNATSLQAFSQLQFATKNIETYFSANVSSTSYERFGNYQNGLFPDNSLGRSKELNFIDFGLKSGITYHFTGRHSVSSNLFFASNPPTLQNSFANPRQNNTVVQDLDSEQMYSVDATYRYRSPNFNFKVSGYFTQFRNVTDVSFYYVDGLSGLGRNTTTAFVQEILYDAEKQHLGIEFGAEAQVTSTIKLKSAVALGQFIYSNNPNLYLTSNSFAGNVNYGETRLKNYRLANGPQQALQLGFEYRDPNYWWFGFTANYFANAFINVSPLLRTANFATDTDGLPLENYDAQLARKYLKQENLGNYFLLNAIGGKSWKLGDYYVGVFISLNNILDQLYKTGGYEQSRNANFTSLQEDRQRETPVFGNRYWYGYGTTYFANLYVRF</sequence>
<gene>
    <name evidence="4" type="ordered locus">ZPR_0200</name>
</gene>
<dbReference type="InterPro" id="IPR008969">
    <property type="entry name" value="CarboxyPept-like_regulatory"/>
</dbReference>
<dbReference type="SUPFAM" id="SSF56935">
    <property type="entry name" value="Porins"/>
    <property type="match status" value="1"/>
</dbReference>
<comment type="subcellular location">
    <subcellularLocation>
        <location evidence="1">Cell outer membrane</location>
    </subcellularLocation>
</comment>
<organism evidence="4 5">
    <name type="scientific">Zunongwangia profunda (strain DSM 18752 / CCTCC AB 206139 / SM-A87)</name>
    <name type="common">Wangia profunda</name>
    <dbReference type="NCBI Taxonomy" id="655815"/>
    <lineage>
        <taxon>Bacteria</taxon>
        <taxon>Pseudomonadati</taxon>
        <taxon>Bacteroidota</taxon>
        <taxon>Flavobacteriia</taxon>
        <taxon>Flavobacteriales</taxon>
        <taxon>Flavobacteriaceae</taxon>
        <taxon>Zunongwangia</taxon>
    </lineage>
</organism>
<protein>
    <submittedName>
        <fullName evidence="4">TonB-dependent outer membrane receptor</fullName>
    </submittedName>
</protein>
<dbReference type="InterPro" id="IPR036942">
    <property type="entry name" value="Beta-barrel_TonB_sf"/>
</dbReference>
<reference evidence="4 5" key="1">
    <citation type="journal article" date="2010" name="BMC Genomics">
        <title>The complete genome of Zunongwangia profunda SM-A87 reveals its adaptation to the deep-sea environment and ecological role in sedimentary organic nitrogen degradation.</title>
        <authorList>
            <person name="Qin Q.L."/>
            <person name="Zhang X.Y."/>
            <person name="Wang X.M."/>
            <person name="Liu G.M."/>
            <person name="Chen X.L."/>
            <person name="Xie B.B."/>
            <person name="Dang H.Y."/>
            <person name="Zhou B.C."/>
            <person name="Yu J."/>
            <person name="Zhang Y.Z."/>
        </authorList>
    </citation>
    <scope>NUCLEOTIDE SEQUENCE [LARGE SCALE GENOMIC DNA]</scope>
    <source>
        <strain evidence="5">DSM 18752 / CCTCC AB 206139 / SM-A87</strain>
    </source>
</reference>
<accession>D5BCP8</accession>
<dbReference type="Gene3D" id="2.60.40.1120">
    <property type="entry name" value="Carboxypeptidase-like, regulatory domain"/>
    <property type="match status" value="1"/>
</dbReference>
<dbReference type="HOGENOM" id="CLU_316392_0_0_10"/>
<evidence type="ECO:0000256" key="1">
    <source>
        <dbReference type="ARBA" id="ARBA00004442"/>
    </source>
</evidence>
<dbReference type="Proteomes" id="UP000001654">
    <property type="component" value="Chromosome"/>
</dbReference>
<evidence type="ECO:0000313" key="5">
    <source>
        <dbReference type="Proteomes" id="UP000001654"/>
    </source>
</evidence>
<dbReference type="eggNOG" id="COG1629">
    <property type="taxonomic scope" value="Bacteria"/>
</dbReference>